<dbReference type="Proteomes" id="UP000037540">
    <property type="component" value="Unassembled WGS sequence"/>
</dbReference>
<name>A0A9Q1V0G4_CLOBO</name>
<dbReference type="PANTHER" id="PTHR40086:SF1">
    <property type="entry name" value="CELL CYCLE REGULATOR CCRZ"/>
    <property type="match status" value="1"/>
</dbReference>
<dbReference type="SUPFAM" id="SSF56112">
    <property type="entry name" value="Protein kinase-like (PK-like)"/>
    <property type="match status" value="1"/>
</dbReference>
<dbReference type="RefSeq" id="WP_013725331.1">
    <property type="nucleotide sequence ID" value="NZ_LGVR01000001.1"/>
</dbReference>
<reference evidence="1 2" key="1">
    <citation type="submission" date="2015-07" db="EMBL/GenBank/DDBJ databases">
        <title>Draft genome sequences of 17 French Clostridium botulinum group III.</title>
        <authorList>
            <person name="Woudstra C."/>
            <person name="Le Marechal C."/>
            <person name="Souillard R."/>
            <person name="Bayon-Auboyer M.-H."/>
            <person name="Dessouter D."/>
            <person name="Fach P."/>
        </authorList>
    </citation>
    <scope>NUCLEOTIDE SEQUENCE [LARGE SCALE GENOMIC DNA]</scope>
    <source>
        <strain evidence="1 2">12LNRI-CD</strain>
    </source>
</reference>
<dbReference type="CDD" id="cd05151">
    <property type="entry name" value="ChoK-like"/>
    <property type="match status" value="1"/>
</dbReference>
<accession>A0A9Q1V0G4</accession>
<protein>
    <submittedName>
        <fullName evidence="1">Choline kinase</fullName>
    </submittedName>
</protein>
<dbReference type="EMBL" id="LGVR01000001">
    <property type="protein sequence ID" value="KOA90488.1"/>
    <property type="molecule type" value="Genomic_DNA"/>
</dbReference>
<keyword evidence="1" id="KW-0808">Transferase</keyword>
<dbReference type="OrthoDB" id="9803871at2"/>
<proteinExistence type="predicted"/>
<dbReference type="PANTHER" id="PTHR40086">
    <property type="entry name" value="PHOSPHOTRANSFERASE YTMP-RELATED"/>
    <property type="match status" value="1"/>
</dbReference>
<dbReference type="Gene3D" id="3.30.200.20">
    <property type="entry name" value="Phosphorylase Kinase, domain 1"/>
    <property type="match status" value="1"/>
</dbReference>
<organism evidence="1 2">
    <name type="scientific">Clostridium botulinum</name>
    <dbReference type="NCBI Taxonomy" id="1491"/>
    <lineage>
        <taxon>Bacteria</taxon>
        <taxon>Bacillati</taxon>
        <taxon>Bacillota</taxon>
        <taxon>Clostridia</taxon>
        <taxon>Eubacteriales</taxon>
        <taxon>Clostridiaceae</taxon>
        <taxon>Clostridium</taxon>
    </lineage>
</organism>
<dbReference type="InterPro" id="IPR011009">
    <property type="entry name" value="Kinase-like_dom_sf"/>
</dbReference>
<keyword evidence="1" id="KW-0418">Kinase</keyword>
<gene>
    <name evidence="1" type="ORF">ADU74_00170</name>
</gene>
<evidence type="ECO:0000313" key="1">
    <source>
        <dbReference type="EMBL" id="KOA90488.1"/>
    </source>
</evidence>
<dbReference type="GO" id="GO:0016301">
    <property type="term" value="F:kinase activity"/>
    <property type="evidence" value="ECO:0007669"/>
    <property type="project" value="UniProtKB-KW"/>
</dbReference>
<sequence>MVRNMLETKKFLYDNQLIVYCLKMQYGEIKKVAKIGGMTNTNYKLDFENKSLVVRIPQENTKKMINRVDEKVNSYLAYKADVDESFLFIDDVSGIKISKYLGNGEMLNPKNARRFKSMKMVVGVLKKLHGSNIQFNNVFDPFDMINKYEDILKEEGGKFFHDYKYLKEKIFDYKNTLTSLNIKLVSCHNDTVPENFILNNGELNLIDWEYSGMNDYVWDLAAHILECGFSNEEEKQFLGLYFSNKVIDDSMMFRVNLYKAMQDFLWSLWSNIKICYGEELNDYSMLRYGRAKNMIMHLKEDI</sequence>
<dbReference type="Gene3D" id="3.90.1200.10">
    <property type="match status" value="1"/>
</dbReference>
<dbReference type="InterPro" id="IPR052077">
    <property type="entry name" value="CcrZ_PhaseVar_Mediator"/>
</dbReference>
<evidence type="ECO:0000313" key="2">
    <source>
        <dbReference type="Proteomes" id="UP000037540"/>
    </source>
</evidence>
<dbReference type="AlphaFoldDB" id="A0A9Q1V0G4"/>
<dbReference type="Pfam" id="PF01633">
    <property type="entry name" value="Choline_kinase"/>
    <property type="match status" value="1"/>
</dbReference>
<comment type="caution">
    <text evidence="1">The sequence shown here is derived from an EMBL/GenBank/DDBJ whole genome shotgun (WGS) entry which is preliminary data.</text>
</comment>